<dbReference type="PANTHER" id="PTHR33428">
    <property type="entry name" value="CHLOROPHYLLASE-2, CHLOROPLASTIC"/>
    <property type="match status" value="1"/>
</dbReference>
<dbReference type="AlphaFoldDB" id="A0A835WF52"/>
<proteinExistence type="predicted"/>
<sequence length="482" mass="46434">MSAEGSGARPAGDDLPPESTPEAFSFSFSYRPVKEQREDEDEPRIRKVSVPVEVRGLPCRGTTGAVAPVLIFSSGFLTPAAAYGTLLQHLAAAGCVVVSYDKSFETLSYLMDDNDSVRLLEEVWRRAAELLADRQAVWGGPAVGLAFLVGHSRGAKVSVLAAAAAAAAPASGAEAYAAATAGRGGPAGSDADDVGAAGGEPASRRAWPSGQSAAVAAAPAPSASPAPTTTTQAAAAAAAAVAAASAAAASPGPSLLLPLAGLVLLDPADGAFEPQDPDRYPSALAALAATPPRAGVTAAAAGTAAAAVAGGGGGGAAAGGVGKEEAAAPLLPALVVGAGRGGDCVPRAKNFRVFYEAWPGPRALVTLPDAGHLQFLDASDRLTQSICATGRGVANAQVAGAAAAATAAFVRGVVAAAAAPGGAGADASRAAGAASGQGEVGRAGGSGGEGAGGLAAAALRGWCEGALEGATPLKFSVVAAAP</sequence>
<dbReference type="EMBL" id="JAEHOC010000001">
    <property type="protein sequence ID" value="KAG2446134.1"/>
    <property type="molecule type" value="Genomic_DNA"/>
</dbReference>
<dbReference type="Gene3D" id="3.40.50.1820">
    <property type="entry name" value="alpha/beta hydrolase"/>
    <property type="match status" value="1"/>
</dbReference>
<feature type="compositionally biased region" description="Low complexity" evidence="1">
    <location>
        <begin position="208"/>
        <end position="228"/>
    </location>
</feature>
<protein>
    <recommendedName>
        <fullName evidence="4">Chlorophyllase</fullName>
    </recommendedName>
</protein>
<feature type="region of interest" description="Disordered" evidence="1">
    <location>
        <begin position="1"/>
        <end position="44"/>
    </location>
</feature>
<organism evidence="2 3">
    <name type="scientific">Chlamydomonas incerta</name>
    <dbReference type="NCBI Taxonomy" id="51695"/>
    <lineage>
        <taxon>Eukaryota</taxon>
        <taxon>Viridiplantae</taxon>
        <taxon>Chlorophyta</taxon>
        <taxon>core chlorophytes</taxon>
        <taxon>Chlorophyceae</taxon>
        <taxon>CS clade</taxon>
        <taxon>Chlamydomonadales</taxon>
        <taxon>Chlamydomonadaceae</taxon>
        <taxon>Chlamydomonas</taxon>
    </lineage>
</organism>
<evidence type="ECO:0008006" key="4">
    <source>
        <dbReference type="Google" id="ProtNLM"/>
    </source>
</evidence>
<reference evidence="2" key="1">
    <citation type="journal article" date="2020" name="bioRxiv">
        <title>Comparative genomics of Chlamydomonas.</title>
        <authorList>
            <person name="Craig R.J."/>
            <person name="Hasan A.R."/>
            <person name="Ness R.W."/>
            <person name="Keightley P.D."/>
        </authorList>
    </citation>
    <scope>NUCLEOTIDE SEQUENCE</scope>
    <source>
        <strain evidence="2">SAG 7.73</strain>
    </source>
</reference>
<evidence type="ECO:0000313" key="3">
    <source>
        <dbReference type="Proteomes" id="UP000650467"/>
    </source>
</evidence>
<keyword evidence="3" id="KW-1185">Reference proteome</keyword>
<comment type="caution">
    <text evidence="2">The sequence shown here is derived from an EMBL/GenBank/DDBJ whole genome shotgun (WGS) entry which is preliminary data.</text>
</comment>
<dbReference type="PANTHER" id="PTHR33428:SF14">
    <property type="entry name" value="CARBOXYLESTERASE TYPE B DOMAIN-CONTAINING PROTEIN"/>
    <property type="match status" value="1"/>
</dbReference>
<dbReference type="Proteomes" id="UP000650467">
    <property type="component" value="Unassembled WGS sequence"/>
</dbReference>
<dbReference type="SUPFAM" id="SSF53474">
    <property type="entry name" value="alpha/beta-Hydrolases"/>
    <property type="match status" value="1"/>
</dbReference>
<name>A0A835WF52_CHLIN</name>
<dbReference type="InterPro" id="IPR029058">
    <property type="entry name" value="AB_hydrolase_fold"/>
</dbReference>
<evidence type="ECO:0000313" key="2">
    <source>
        <dbReference type="EMBL" id="KAG2446134.1"/>
    </source>
</evidence>
<dbReference type="GO" id="GO:0015996">
    <property type="term" value="P:chlorophyll catabolic process"/>
    <property type="evidence" value="ECO:0007669"/>
    <property type="project" value="TreeGrafter"/>
</dbReference>
<accession>A0A835WF52</accession>
<feature type="region of interest" description="Disordered" evidence="1">
    <location>
        <begin position="181"/>
        <end position="228"/>
    </location>
</feature>
<evidence type="ECO:0000256" key="1">
    <source>
        <dbReference type="SAM" id="MobiDB-lite"/>
    </source>
</evidence>
<dbReference type="GO" id="GO:0047746">
    <property type="term" value="F:chlorophyllase activity"/>
    <property type="evidence" value="ECO:0007669"/>
    <property type="project" value="TreeGrafter"/>
</dbReference>
<dbReference type="OrthoDB" id="546981at2759"/>
<gene>
    <name evidence="2" type="ORF">HXX76_000731</name>
</gene>